<evidence type="ECO:0000313" key="7">
    <source>
        <dbReference type="Proteomes" id="UP001061302"/>
    </source>
</evidence>
<dbReference type="PANTHER" id="PTHR12714:SF24">
    <property type="entry name" value="SLR1182 PROTEIN"/>
    <property type="match status" value="1"/>
</dbReference>
<sequence length="153" mass="16733">MHVLELRIPPLLLALLFAAAMHLAGNWTPGLAFQLPGAAPLALLSAALAAAAIAPALLAFRRAGTTVDPTRPEQSRTMVTGGIYRISRNPMYLGFALALLGLAIWQSHLLALGAVPLFVLYMNRFQIVPEERALRSRFGAQFDAYAQRTRRWI</sequence>
<evidence type="ECO:0000313" key="6">
    <source>
        <dbReference type="EMBL" id="UXY16992.1"/>
    </source>
</evidence>
<reference evidence="6" key="1">
    <citation type="submission" date="2022-10" db="EMBL/GenBank/DDBJ databases">
        <title>Chitiniphilus purpureus sp. nov., a novel chitin-degrading bacterium isolated from crawfish pond sediment.</title>
        <authorList>
            <person name="Li K."/>
        </authorList>
    </citation>
    <scope>NUCLEOTIDE SEQUENCE</scope>
    <source>
        <strain evidence="6">CD1</strain>
    </source>
</reference>
<evidence type="ECO:0000256" key="2">
    <source>
        <dbReference type="ARBA" id="ARBA00022692"/>
    </source>
</evidence>
<evidence type="ECO:0000256" key="5">
    <source>
        <dbReference type="SAM" id="Phobius"/>
    </source>
</evidence>
<dbReference type="EMBL" id="CP106753">
    <property type="protein sequence ID" value="UXY16992.1"/>
    <property type="molecule type" value="Genomic_DNA"/>
</dbReference>
<organism evidence="6 7">
    <name type="scientific">Chitiniphilus purpureus</name>
    <dbReference type="NCBI Taxonomy" id="2981137"/>
    <lineage>
        <taxon>Bacteria</taxon>
        <taxon>Pseudomonadati</taxon>
        <taxon>Pseudomonadota</taxon>
        <taxon>Betaproteobacteria</taxon>
        <taxon>Neisseriales</taxon>
        <taxon>Chitinibacteraceae</taxon>
        <taxon>Chitiniphilus</taxon>
    </lineage>
</organism>
<dbReference type="Gene3D" id="1.20.120.1630">
    <property type="match status" value="1"/>
</dbReference>
<keyword evidence="3 5" id="KW-1133">Transmembrane helix</keyword>
<feature type="transmembrane region" description="Helical" evidence="5">
    <location>
        <begin position="42"/>
        <end position="60"/>
    </location>
</feature>
<keyword evidence="4 5" id="KW-0472">Membrane</keyword>
<protein>
    <submittedName>
        <fullName evidence="6">Isoprenylcysteine carboxylmethyltransferase family protein</fullName>
    </submittedName>
</protein>
<dbReference type="InterPro" id="IPR007318">
    <property type="entry name" value="Phopholipid_MeTrfase"/>
</dbReference>
<feature type="transmembrane region" description="Helical" evidence="5">
    <location>
        <begin position="92"/>
        <end position="122"/>
    </location>
</feature>
<accession>A0ABY6DRJ4</accession>
<comment type="subcellular location">
    <subcellularLocation>
        <location evidence="1">Endomembrane system</location>
        <topology evidence="1">Multi-pass membrane protein</topology>
    </subcellularLocation>
</comment>
<dbReference type="RefSeq" id="WP_263126419.1">
    <property type="nucleotide sequence ID" value="NZ_CP106753.1"/>
</dbReference>
<proteinExistence type="predicted"/>
<gene>
    <name evidence="6" type="ORF">N8I74_08280</name>
</gene>
<keyword evidence="7" id="KW-1185">Reference proteome</keyword>
<dbReference type="Proteomes" id="UP001061302">
    <property type="component" value="Chromosome"/>
</dbReference>
<evidence type="ECO:0000256" key="4">
    <source>
        <dbReference type="ARBA" id="ARBA00023136"/>
    </source>
</evidence>
<name>A0ABY6DRJ4_9NEIS</name>
<evidence type="ECO:0000256" key="3">
    <source>
        <dbReference type="ARBA" id="ARBA00022989"/>
    </source>
</evidence>
<dbReference type="PANTHER" id="PTHR12714">
    <property type="entry name" value="PROTEIN-S ISOPRENYLCYSTEINE O-METHYLTRANSFERASE"/>
    <property type="match status" value="1"/>
</dbReference>
<keyword evidence="2 5" id="KW-0812">Transmembrane</keyword>
<evidence type="ECO:0000256" key="1">
    <source>
        <dbReference type="ARBA" id="ARBA00004127"/>
    </source>
</evidence>
<dbReference type="Pfam" id="PF04191">
    <property type="entry name" value="PEMT"/>
    <property type="match status" value="1"/>
</dbReference>